<keyword evidence="1" id="KW-0472">Membrane</keyword>
<evidence type="ECO:0000313" key="3">
    <source>
        <dbReference type="EMBL" id="QOV21724.1"/>
    </source>
</evidence>
<accession>A0A7U3NMK4</accession>
<proteinExistence type="predicted"/>
<keyword evidence="1" id="KW-1133">Transmembrane helix</keyword>
<evidence type="ECO:0000256" key="2">
    <source>
        <dbReference type="SAM" id="SignalP"/>
    </source>
</evidence>
<feature type="signal peptide" evidence="2">
    <location>
        <begin position="1"/>
        <end position="29"/>
    </location>
</feature>
<dbReference type="RefSeq" id="WP_200987370.1">
    <property type="nucleotide sequence ID" value="NZ_CP063311.1"/>
</dbReference>
<sequence length="611" mass="68231">MPLILNFLKRALLLLLMACILLNASSVYALPISQGFDDILLQCAELKEPELREELNNVLQELLIDETKVDFSSIVNREWKTLKLDSVIDSAIDEAVNEVNSNAGFINRFASSWVPNKAKELADDVTKRAFNSPILEAKLTNLSENVATQISNKLEMATANASLYALSCIQKFINDKYSQSILKIFNEKIEDPKLNKKFPGLNPDNNTKLVNKNYNAALGGGSIFVVSLIAQINKKTISAIINRIIPQLGERVLGRIGSGFIPVVGEVVGGVWLASDIIKSFEGILPEIQKVLKAPEVKENIRQEIASTAEEEIRKQSPQIASDISYKIDRAWEEFKKDLDQTLKIAGELPEFRDILAKSSESDVRKISSRVGIALNYMGRSQLIQDIKDGKFERVLSLPEVSYKIIETSHNLSTLVDWANLAGDKLEKVVVMELYKHLSPKDLNYKLLKDILDIGDDTTISKISLLDINSIKELLRISKQNLVVLAISLSIDDLENIAGYLGDLTQIQINQIVKFLLDAPAVVKNPDIMHNIIQSKEITTAIEFWKTQNSLSIFDGIFKALTGAISWHLVSNKFGIPLILILIGTPIILLLVFVLLFIQWFISLKNQQQLG</sequence>
<feature type="chain" id="PRO_5032367336" evidence="2">
    <location>
        <begin position="30"/>
        <end position="611"/>
    </location>
</feature>
<reference evidence="4" key="1">
    <citation type="submission" date="2020-10" db="EMBL/GenBank/DDBJ databases">
        <title>Genome-based taxonomic classification of the species Anabaenopsis elenkinii.</title>
        <authorList>
            <person name="Delbaje E."/>
            <person name="Andreote A.P.D."/>
            <person name="Pellegrinetti T.A."/>
            <person name="Cruz R.B."/>
            <person name="Branco L.H.Z."/>
            <person name="Fiore M.F."/>
        </authorList>
    </citation>
    <scope>NUCLEOTIDE SEQUENCE [LARGE SCALE GENOMIC DNA]</scope>
    <source>
        <strain evidence="4">CCIBt3563</strain>
    </source>
</reference>
<dbReference type="AlphaFoldDB" id="A0A7U3NMK4"/>
<name>A0A7U3NMK4_9CYAN</name>
<dbReference type="Proteomes" id="UP000593846">
    <property type="component" value="Chromosome"/>
</dbReference>
<protein>
    <submittedName>
        <fullName evidence="3">Uncharacterized protein</fullName>
    </submittedName>
</protein>
<dbReference type="EMBL" id="CP063311">
    <property type="protein sequence ID" value="QOV21724.1"/>
    <property type="molecule type" value="Genomic_DNA"/>
</dbReference>
<dbReference type="KEGG" id="aee:IM676_13410"/>
<gene>
    <name evidence="3" type="ORF">IM676_13410</name>
</gene>
<feature type="transmembrane region" description="Helical" evidence="1">
    <location>
        <begin position="578"/>
        <end position="602"/>
    </location>
</feature>
<keyword evidence="2" id="KW-0732">Signal</keyword>
<evidence type="ECO:0000313" key="4">
    <source>
        <dbReference type="Proteomes" id="UP000593846"/>
    </source>
</evidence>
<keyword evidence="4" id="KW-1185">Reference proteome</keyword>
<evidence type="ECO:0000256" key="1">
    <source>
        <dbReference type="SAM" id="Phobius"/>
    </source>
</evidence>
<keyword evidence="1" id="KW-0812">Transmembrane</keyword>
<organism evidence="3 4">
    <name type="scientific">Anabaenopsis elenkinii CCIBt3563</name>
    <dbReference type="NCBI Taxonomy" id="2779889"/>
    <lineage>
        <taxon>Bacteria</taxon>
        <taxon>Bacillati</taxon>
        <taxon>Cyanobacteriota</taxon>
        <taxon>Cyanophyceae</taxon>
        <taxon>Nostocales</taxon>
        <taxon>Nodulariaceae</taxon>
        <taxon>Anabaenopsis</taxon>
    </lineage>
</organism>